<comment type="caution">
    <text evidence="1">The sequence shown here is derived from an EMBL/GenBank/DDBJ whole genome shotgun (WGS) entry which is preliminary data.</text>
</comment>
<evidence type="ECO:0000313" key="1">
    <source>
        <dbReference type="EMBL" id="CAE7613009.1"/>
    </source>
</evidence>
<accession>A0A812V894</accession>
<evidence type="ECO:0000313" key="2">
    <source>
        <dbReference type="Proteomes" id="UP000604046"/>
    </source>
</evidence>
<keyword evidence="2" id="KW-1185">Reference proteome</keyword>
<gene>
    <name evidence="1" type="ORF">SNAT2548_LOCUS34859</name>
</gene>
<sequence length="317" mass="35011">MICGLCCEEKHAQELQARLKGQPKAASRSIVTDAGNRFLQEACLLLQSNLDKFNLTAECSECGAQCAWAPPQKAGSLEAGGNTCTPWSCRGKLAGWLDPQSLPALVWVFSLKAASETGKGPDVVLNECVLFNKDFFQPLVFRRLLLKGSVYLKAPQNLVDGLVDQMAEAKGLPPRPPGHHYGFQAAMPTGERMRMLTHLEKVQETMLCDLDVNAEIAQNPGYSKSMSIVPTLVRNSVIYNFQADREFLVLELLASQGLPYFLPDEHPFTREMPGEFLNELAKIPDRKLKCICGNAMNMAQVGSVIAMIFMFATRQEL</sequence>
<dbReference type="OrthoDB" id="432196at2759"/>
<name>A0A812V894_9DINO</name>
<dbReference type="EMBL" id="CAJNDS010002833">
    <property type="protein sequence ID" value="CAE7613009.1"/>
    <property type="molecule type" value="Genomic_DNA"/>
</dbReference>
<reference evidence="1" key="1">
    <citation type="submission" date="2021-02" db="EMBL/GenBank/DDBJ databases">
        <authorList>
            <person name="Dougan E. K."/>
            <person name="Rhodes N."/>
            <person name="Thang M."/>
            <person name="Chan C."/>
        </authorList>
    </citation>
    <scope>NUCLEOTIDE SEQUENCE</scope>
</reference>
<dbReference type="AlphaFoldDB" id="A0A812V894"/>
<organism evidence="1 2">
    <name type="scientific">Symbiodinium natans</name>
    <dbReference type="NCBI Taxonomy" id="878477"/>
    <lineage>
        <taxon>Eukaryota</taxon>
        <taxon>Sar</taxon>
        <taxon>Alveolata</taxon>
        <taxon>Dinophyceae</taxon>
        <taxon>Suessiales</taxon>
        <taxon>Symbiodiniaceae</taxon>
        <taxon>Symbiodinium</taxon>
    </lineage>
</organism>
<protein>
    <submittedName>
        <fullName evidence="1">Uncharacterized protein</fullName>
    </submittedName>
</protein>
<proteinExistence type="predicted"/>
<dbReference type="Proteomes" id="UP000604046">
    <property type="component" value="Unassembled WGS sequence"/>
</dbReference>